<evidence type="ECO:0000259" key="7">
    <source>
        <dbReference type="Pfam" id="PF02771"/>
    </source>
</evidence>
<dbReference type="SUPFAM" id="SSF47203">
    <property type="entry name" value="Acyl-CoA dehydrogenase C-terminal domain-like"/>
    <property type="match status" value="1"/>
</dbReference>
<evidence type="ECO:0000256" key="2">
    <source>
        <dbReference type="ARBA" id="ARBA00009347"/>
    </source>
</evidence>
<feature type="domain" description="Acyl-CoA dehydrogenase/oxidase C-terminal" evidence="6">
    <location>
        <begin position="220"/>
        <end position="353"/>
    </location>
</feature>
<keyword evidence="9" id="KW-1185">Reference proteome</keyword>
<reference evidence="8 9" key="1">
    <citation type="submission" date="2022-10" db="EMBL/GenBank/DDBJ databases">
        <title>The complete genomes of actinobacterial strains from the NBC collection.</title>
        <authorList>
            <person name="Joergensen T.S."/>
            <person name="Alvarez Arevalo M."/>
            <person name="Sterndorff E.B."/>
            <person name="Faurdal D."/>
            <person name="Vuksanovic O."/>
            <person name="Mourched A.-S."/>
            <person name="Charusanti P."/>
            <person name="Shaw S."/>
            <person name="Blin K."/>
            <person name="Weber T."/>
        </authorList>
    </citation>
    <scope>NUCLEOTIDE SEQUENCE [LARGE SCALE GENOMIC DNA]</scope>
    <source>
        <strain evidence="8 9">NBC_01413</strain>
    </source>
</reference>
<dbReference type="PANTHER" id="PTHR43884">
    <property type="entry name" value="ACYL-COA DEHYDROGENASE"/>
    <property type="match status" value="1"/>
</dbReference>
<dbReference type="InterPro" id="IPR037069">
    <property type="entry name" value="AcylCoA_DH/ox_N_sf"/>
</dbReference>
<dbReference type="InterPro" id="IPR009075">
    <property type="entry name" value="AcylCo_DH/oxidase_C"/>
</dbReference>
<evidence type="ECO:0000256" key="1">
    <source>
        <dbReference type="ARBA" id="ARBA00001974"/>
    </source>
</evidence>
<evidence type="ECO:0000256" key="5">
    <source>
        <dbReference type="ARBA" id="ARBA00023002"/>
    </source>
</evidence>
<dbReference type="PANTHER" id="PTHR43884:SF20">
    <property type="entry name" value="ACYL-COA DEHYDROGENASE FADE28"/>
    <property type="match status" value="1"/>
</dbReference>
<comment type="similarity">
    <text evidence="2">Belongs to the acyl-CoA dehydrogenase family.</text>
</comment>
<dbReference type="Gene3D" id="1.10.540.10">
    <property type="entry name" value="Acyl-CoA dehydrogenase/oxidase, N-terminal domain"/>
    <property type="match status" value="1"/>
</dbReference>
<dbReference type="InterPro" id="IPR009100">
    <property type="entry name" value="AcylCoA_DH/oxidase_NM_dom_sf"/>
</dbReference>
<dbReference type="RefSeq" id="WP_405146775.1">
    <property type="nucleotide sequence ID" value="NZ_CP109527.1"/>
</dbReference>
<evidence type="ECO:0000313" key="8">
    <source>
        <dbReference type="EMBL" id="WTY34415.1"/>
    </source>
</evidence>
<dbReference type="SUPFAM" id="SSF56645">
    <property type="entry name" value="Acyl-CoA dehydrogenase NM domain-like"/>
    <property type="match status" value="1"/>
</dbReference>
<sequence length="363" mass="37924">MSTSEIDEIRDVARDLLKRRSMRDGRHALLDAGARHDLELWQEIVALGWTGIAVPEQHGGVGLPAPALGAVVTELGRALAMTPFASSAGCAVPTILAADNSAAVESLLPRLAAGELIATVAFDTTDVTVTASDGDLLISGSAQFVLDADIADVLIVAGPDSPVIAVVPLNERATITPQDGWDPTRSLCSVRLDRAPVARDGLLAEGTAAQTLRGTGSAYSALAMMADAVGTAECALELAVEHAKQRRQFNRPIGSFQAIKHRLADMVIALSSSRGAVERGFAALEQGRSVAEAAAVAKSVAGDACPAICGDAVQVHGGMGFTWEHDAHLHLKRAKLDQVLFGLPRAHRLLLTRILLDDGCAHA</sequence>
<dbReference type="CDD" id="cd00567">
    <property type="entry name" value="ACAD"/>
    <property type="match status" value="1"/>
</dbReference>
<dbReference type="Proteomes" id="UP001621418">
    <property type="component" value="Chromosome"/>
</dbReference>
<proteinExistence type="inferred from homology"/>
<evidence type="ECO:0000256" key="3">
    <source>
        <dbReference type="ARBA" id="ARBA00022630"/>
    </source>
</evidence>
<evidence type="ECO:0000313" key="9">
    <source>
        <dbReference type="Proteomes" id="UP001621418"/>
    </source>
</evidence>
<evidence type="ECO:0000259" key="6">
    <source>
        <dbReference type="Pfam" id="PF00441"/>
    </source>
</evidence>
<gene>
    <name evidence="8" type="ORF">OG308_24255</name>
</gene>
<name>A0ABZ1N3B9_9NOCA</name>
<organism evidence="8 9">
    <name type="scientific">Nocardia salmonicida</name>
    <dbReference type="NCBI Taxonomy" id="53431"/>
    <lineage>
        <taxon>Bacteria</taxon>
        <taxon>Bacillati</taxon>
        <taxon>Actinomycetota</taxon>
        <taxon>Actinomycetes</taxon>
        <taxon>Mycobacteriales</taxon>
        <taxon>Nocardiaceae</taxon>
        <taxon>Nocardia</taxon>
    </lineage>
</organism>
<dbReference type="InterPro" id="IPR036250">
    <property type="entry name" value="AcylCo_DH-like_C"/>
</dbReference>
<protein>
    <submittedName>
        <fullName evidence="8">Acyl-CoA/acyl-ACP dehydrogenase</fullName>
    </submittedName>
</protein>
<dbReference type="Pfam" id="PF02771">
    <property type="entry name" value="Acyl-CoA_dh_N"/>
    <property type="match status" value="1"/>
</dbReference>
<feature type="domain" description="Acyl-CoA dehydrogenase/oxidase N-terminal" evidence="7">
    <location>
        <begin position="3"/>
        <end position="115"/>
    </location>
</feature>
<dbReference type="InterPro" id="IPR013786">
    <property type="entry name" value="AcylCoA_DH/ox_N"/>
</dbReference>
<keyword evidence="4" id="KW-0274">FAD</keyword>
<evidence type="ECO:0000256" key="4">
    <source>
        <dbReference type="ARBA" id="ARBA00022827"/>
    </source>
</evidence>
<keyword evidence="3" id="KW-0285">Flavoprotein</keyword>
<dbReference type="Pfam" id="PF00441">
    <property type="entry name" value="Acyl-CoA_dh_1"/>
    <property type="match status" value="1"/>
</dbReference>
<keyword evidence="5" id="KW-0560">Oxidoreductase</keyword>
<dbReference type="Gene3D" id="1.20.140.10">
    <property type="entry name" value="Butyryl-CoA Dehydrogenase, subunit A, domain 3"/>
    <property type="match status" value="1"/>
</dbReference>
<dbReference type="EMBL" id="CP109527">
    <property type="protein sequence ID" value="WTY34415.1"/>
    <property type="molecule type" value="Genomic_DNA"/>
</dbReference>
<accession>A0ABZ1N3B9</accession>
<comment type="cofactor">
    <cofactor evidence="1">
        <name>FAD</name>
        <dbReference type="ChEBI" id="CHEBI:57692"/>
    </cofactor>
</comment>